<evidence type="ECO:0000256" key="1">
    <source>
        <dbReference type="SAM" id="Coils"/>
    </source>
</evidence>
<dbReference type="EMBL" id="JAMDMM010000016">
    <property type="protein sequence ID" value="MCY9606915.1"/>
    <property type="molecule type" value="Genomic_DNA"/>
</dbReference>
<dbReference type="AlphaFoldDB" id="A0AAP9DUA5"/>
<name>A0AAP9DUA5_PANTH</name>
<protein>
    <submittedName>
        <fullName evidence="3">Uncharacterized protein</fullName>
    </submittedName>
</protein>
<organism evidence="3 4">
    <name type="scientific">Paenibacillus thiaminolyticus</name>
    <name type="common">Bacillus thiaminolyticus</name>
    <dbReference type="NCBI Taxonomy" id="49283"/>
    <lineage>
        <taxon>Bacteria</taxon>
        <taxon>Bacillati</taxon>
        <taxon>Bacillota</taxon>
        <taxon>Bacilli</taxon>
        <taxon>Bacillales</taxon>
        <taxon>Paenibacillaceae</taxon>
        <taxon>Paenibacillus</taxon>
    </lineage>
</organism>
<gene>
    <name evidence="3" type="ORF">FLT43_14235</name>
    <name evidence="2" type="ORF">M5W83_07100</name>
</gene>
<proteinExistence type="predicted"/>
<evidence type="ECO:0000313" key="2">
    <source>
        <dbReference type="EMBL" id="MCY9606915.1"/>
    </source>
</evidence>
<dbReference type="GeneID" id="76997121"/>
<reference evidence="2 5" key="2">
    <citation type="submission" date="2022-05" db="EMBL/GenBank/DDBJ databases">
        <title>Genome Sequencing of Bee-Associated Microbes.</title>
        <authorList>
            <person name="Dunlap C."/>
        </authorList>
    </citation>
    <scope>NUCLEOTIDE SEQUENCE [LARGE SCALE GENOMIC DNA]</scope>
    <source>
        <strain evidence="2 5">NRRL B-14613</strain>
    </source>
</reference>
<dbReference type="Proteomes" id="UP000315377">
    <property type="component" value="Chromosome"/>
</dbReference>
<sequence>MVSQSDCSFDFLKKLKEENEELKGRIQQLEQIIDQKNRDLLEQLDNEEETLRHYRSAIYQNCQLESKYFDLEYKYNLIRNAKLAKLTIKYWKYRKRVPENF</sequence>
<dbReference type="EMBL" id="CP041405">
    <property type="protein sequence ID" value="QDM44488.1"/>
    <property type="molecule type" value="Genomic_DNA"/>
</dbReference>
<dbReference type="Proteomes" id="UP001209276">
    <property type="component" value="Unassembled WGS sequence"/>
</dbReference>
<feature type="coiled-coil region" evidence="1">
    <location>
        <begin position="12"/>
        <end position="57"/>
    </location>
</feature>
<accession>A0AAP9DUA5</accession>
<dbReference type="RefSeq" id="WP_087443970.1">
    <property type="nucleotide sequence ID" value="NZ_CABMNB010000038.1"/>
</dbReference>
<evidence type="ECO:0000313" key="4">
    <source>
        <dbReference type="Proteomes" id="UP000315377"/>
    </source>
</evidence>
<evidence type="ECO:0000313" key="5">
    <source>
        <dbReference type="Proteomes" id="UP001209276"/>
    </source>
</evidence>
<keyword evidence="5" id="KW-1185">Reference proteome</keyword>
<evidence type="ECO:0000313" key="3">
    <source>
        <dbReference type="EMBL" id="QDM44488.1"/>
    </source>
</evidence>
<reference evidence="3 4" key="1">
    <citation type="submission" date="2019-07" db="EMBL/GenBank/DDBJ databases">
        <title>Paenibacillus thiaminolyticus NRRL B-4156.</title>
        <authorList>
            <person name="Hehnly C."/>
            <person name="Zhang L."/>
        </authorList>
    </citation>
    <scope>NUCLEOTIDE SEQUENCE [LARGE SCALE GENOMIC DNA]</scope>
    <source>
        <strain evidence="3 4">NRRL B-4156</strain>
    </source>
</reference>
<keyword evidence="1" id="KW-0175">Coiled coil</keyword>